<organism evidence="9 10">
    <name type="scientific">Cinchona calisaya</name>
    <dbReference type="NCBI Taxonomy" id="153742"/>
    <lineage>
        <taxon>Eukaryota</taxon>
        <taxon>Viridiplantae</taxon>
        <taxon>Streptophyta</taxon>
        <taxon>Embryophyta</taxon>
        <taxon>Tracheophyta</taxon>
        <taxon>Spermatophyta</taxon>
        <taxon>Magnoliopsida</taxon>
        <taxon>eudicotyledons</taxon>
        <taxon>Gunneridae</taxon>
        <taxon>Pentapetalae</taxon>
        <taxon>asterids</taxon>
        <taxon>lamiids</taxon>
        <taxon>Gentianales</taxon>
        <taxon>Rubiaceae</taxon>
        <taxon>Cinchonoideae</taxon>
        <taxon>Cinchoneae</taxon>
        <taxon>Cinchona</taxon>
    </lineage>
</organism>
<protein>
    <recommendedName>
        <fullName evidence="8">H15 domain-containing protein</fullName>
    </recommendedName>
</protein>
<feature type="compositionally biased region" description="Low complexity" evidence="7">
    <location>
        <begin position="1"/>
        <end position="21"/>
    </location>
</feature>
<dbReference type="Gene3D" id="1.10.10.10">
    <property type="entry name" value="Winged helix-like DNA-binding domain superfamily/Winged helix DNA-binding domain"/>
    <property type="match status" value="1"/>
</dbReference>
<dbReference type="SMART" id="SM00526">
    <property type="entry name" value="H15"/>
    <property type="match status" value="1"/>
</dbReference>
<keyword evidence="10" id="KW-1185">Reference proteome</keyword>
<keyword evidence="3 6" id="KW-0158">Chromosome</keyword>
<comment type="caution">
    <text evidence="9">The sequence shown here is derived from an EMBL/GenBank/DDBJ whole genome shotgun (WGS) entry which is preliminary data.</text>
</comment>
<dbReference type="PROSITE" id="PS51504">
    <property type="entry name" value="H15"/>
    <property type="match status" value="1"/>
</dbReference>
<dbReference type="InterPro" id="IPR036390">
    <property type="entry name" value="WH_DNA-bd_sf"/>
</dbReference>
<evidence type="ECO:0000256" key="5">
    <source>
        <dbReference type="ARBA" id="ARBA00023242"/>
    </source>
</evidence>
<dbReference type="PANTHER" id="PTHR11467:SF172">
    <property type="entry name" value="HISTONE H1-LIKE"/>
    <property type="match status" value="1"/>
</dbReference>
<dbReference type="InterPro" id="IPR036388">
    <property type="entry name" value="WH-like_DNA-bd_sf"/>
</dbReference>
<sequence length="188" mass="20358">MAPPAKTAVAGKPVKAPVAKPTSGVGKKASFPKKVRTHPPYFEMVKEAIMALKERTGSSPYAIAKFTEEKQKENLPANFKKLLSVQLKKLVASGKLVKVKNSFKLAAPAKPTAAVTAVKKQKNAVVRKKPPTTNKRKRTAAVSDVEKKKPMKKVAAASKVKKTPTKKVPVKKTVKPKSIKSPAKKMKK</sequence>
<feature type="domain" description="H15" evidence="8">
    <location>
        <begin position="37"/>
        <end position="107"/>
    </location>
</feature>
<feature type="region of interest" description="Disordered" evidence="7">
    <location>
        <begin position="120"/>
        <end position="188"/>
    </location>
</feature>
<evidence type="ECO:0000256" key="4">
    <source>
        <dbReference type="ARBA" id="ARBA00023125"/>
    </source>
</evidence>
<evidence type="ECO:0000256" key="7">
    <source>
        <dbReference type="SAM" id="MobiDB-lite"/>
    </source>
</evidence>
<dbReference type="GO" id="GO:0005634">
    <property type="term" value="C:nucleus"/>
    <property type="evidence" value="ECO:0007669"/>
    <property type="project" value="UniProtKB-SubCell"/>
</dbReference>
<accession>A0ABD2YF83</accession>
<dbReference type="SUPFAM" id="SSF46785">
    <property type="entry name" value="Winged helix' DNA-binding domain"/>
    <property type="match status" value="1"/>
</dbReference>
<evidence type="ECO:0000256" key="1">
    <source>
        <dbReference type="ARBA" id="ARBA00004123"/>
    </source>
</evidence>
<dbReference type="GO" id="GO:0005694">
    <property type="term" value="C:chromosome"/>
    <property type="evidence" value="ECO:0007669"/>
    <property type="project" value="UniProtKB-SubCell"/>
</dbReference>
<evidence type="ECO:0000313" key="9">
    <source>
        <dbReference type="EMBL" id="KAL3506046.1"/>
    </source>
</evidence>
<evidence type="ECO:0000259" key="8">
    <source>
        <dbReference type="PROSITE" id="PS51504"/>
    </source>
</evidence>
<keyword evidence="5 6" id="KW-0539">Nucleus</keyword>
<evidence type="ECO:0000256" key="6">
    <source>
        <dbReference type="RuleBase" id="RU003894"/>
    </source>
</evidence>
<comment type="subcellular location">
    <subcellularLocation>
        <location evidence="2">Chromosome</location>
    </subcellularLocation>
    <subcellularLocation>
        <location evidence="1 6">Nucleus</location>
    </subcellularLocation>
</comment>
<keyword evidence="4 6" id="KW-0238">DNA-binding</keyword>
<dbReference type="GO" id="GO:0003677">
    <property type="term" value="F:DNA binding"/>
    <property type="evidence" value="ECO:0007669"/>
    <property type="project" value="UniProtKB-KW"/>
</dbReference>
<dbReference type="EMBL" id="JBJUIK010000013">
    <property type="protein sequence ID" value="KAL3506046.1"/>
    <property type="molecule type" value="Genomic_DNA"/>
</dbReference>
<dbReference type="InterPro" id="IPR005819">
    <property type="entry name" value="H1/H5"/>
</dbReference>
<dbReference type="Pfam" id="PF00538">
    <property type="entry name" value="Linker_histone"/>
    <property type="match status" value="1"/>
</dbReference>
<dbReference type="Proteomes" id="UP001630127">
    <property type="component" value="Unassembled WGS sequence"/>
</dbReference>
<evidence type="ECO:0000313" key="10">
    <source>
        <dbReference type="Proteomes" id="UP001630127"/>
    </source>
</evidence>
<name>A0ABD2YF83_9GENT</name>
<reference evidence="9 10" key="1">
    <citation type="submission" date="2024-11" db="EMBL/GenBank/DDBJ databases">
        <title>A near-complete genome assembly of Cinchona calisaya.</title>
        <authorList>
            <person name="Lian D.C."/>
            <person name="Zhao X.W."/>
            <person name="Wei L."/>
        </authorList>
    </citation>
    <scope>NUCLEOTIDE SEQUENCE [LARGE SCALE GENOMIC DNA]</scope>
    <source>
        <tissue evidence="9">Nenye</tissue>
    </source>
</reference>
<evidence type="ECO:0000256" key="3">
    <source>
        <dbReference type="ARBA" id="ARBA00022454"/>
    </source>
</evidence>
<dbReference type="CDD" id="cd00073">
    <property type="entry name" value="H15"/>
    <property type="match status" value="1"/>
</dbReference>
<comment type="similarity">
    <text evidence="6">Belongs to the histone H1/H5 family.</text>
</comment>
<feature type="compositionally biased region" description="Basic residues" evidence="7">
    <location>
        <begin position="159"/>
        <end position="188"/>
    </location>
</feature>
<gene>
    <name evidence="9" type="ORF">ACH5RR_031428</name>
</gene>
<dbReference type="PANTHER" id="PTHR11467">
    <property type="entry name" value="HISTONE H1"/>
    <property type="match status" value="1"/>
</dbReference>
<feature type="region of interest" description="Disordered" evidence="7">
    <location>
        <begin position="1"/>
        <end position="32"/>
    </location>
</feature>
<proteinExistence type="inferred from homology"/>
<feature type="compositionally biased region" description="Basic residues" evidence="7">
    <location>
        <begin position="120"/>
        <end position="139"/>
    </location>
</feature>
<evidence type="ECO:0000256" key="2">
    <source>
        <dbReference type="ARBA" id="ARBA00004286"/>
    </source>
</evidence>
<dbReference type="InterPro" id="IPR005818">
    <property type="entry name" value="Histone_H1/H5_H15"/>
</dbReference>
<dbReference type="PRINTS" id="PR00624">
    <property type="entry name" value="HISTONEH5"/>
</dbReference>
<dbReference type="AlphaFoldDB" id="A0ABD2YF83"/>